<evidence type="ECO:0000256" key="1">
    <source>
        <dbReference type="SAM" id="MobiDB-lite"/>
    </source>
</evidence>
<feature type="compositionally biased region" description="Polar residues" evidence="1">
    <location>
        <begin position="1012"/>
        <end position="1041"/>
    </location>
</feature>
<dbReference type="Proteomes" id="UP001281761">
    <property type="component" value="Unassembled WGS sequence"/>
</dbReference>
<proteinExistence type="predicted"/>
<dbReference type="EMBL" id="JARBJD010000059">
    <property type="protein sequence ID" value="KAK2956133.1"/>
    <property type="molecule type" value="Genomic_DNA"/>
</dbReference>
<accession>A0ABQ9XXB3</accession>
<feature type="region of interest" description="Disordered" evidence="1">
    <location>
        <begin position="1054"/>
        <end position="1324"/>
    </location>
</feature>
<comment type="caution">
    <text evidence="3">The sequence shown here is derived from an EMBL/GenBank/DDBJ whole genome shotgun (WGS) entry which is preliminary data.</text>
</comment>
<evidence type="ECO:0000313" key="4">
    <source>
        <dbReference type="Proteomes" id="UP001281761"/>
    </source>
</evidence>
<feature type="compositionally biased region" description="Low complexity" evidence="1">
    <location>
        <begin position="995"/>
        <end position="1011"/>
    </location>
</feature>
<feature type="compositionally biased region" description="Acidic residues" evidence="1">
    <location>
        <begin position="1429"/>
        <end position="1441"/>
    </location>
</feature>
<protein>
    <submittedName>
        <fullName evidence="3">Intraflagellar transport protein 74 like protein</fullName>
    </submittedName>
</protein>
<evidence type="ECO:0000313" key="3">
    <source>
        <dbReference type="EMBL" id="KAK2956133.1"/>
    </source>
</evidence>
<feature type="region of interest" description="Disordered" evidence="1">
    <location>
        <begin position="778"/>
        <end position="804"/>
    </location>
</feature>
<feature type="compositionally biased region" description="Polar residues" evidence="1">
    <location>
        <begin position="1060"/>
        <end position="1072"/>
    </location>
</feature>
<keyword evidence="4" id="KW-1185">Reference proteome</keyword>
<evidence type="ECO:0000259" key="2">
    <source>
        <dbReference type="Pfam" id="PF04802"/>
    </source>
</evidence>
<feature type="compositionally biased region" description="Polar residues" evidence="1">
    <location>
        <begin position="1082"/>
        <end position="1287"/>
    </location>
</feature>
<dbReference type="PANTHER" id="PTHR43907:SF1">
    <property type="entry name" value="GH18 DOMAIN-CONTAINING PROTEIN"/>
    <property type="match status" value="1"/>
</dbReference>
<feature type="compositionally biased region" description="Polar residues" evidence="1">
    <location>
        <begin position="1307"/>
        <end position="1324"/>
    </location>
</feature>
<feature type="domain" description="Serine/threonine-protein phosphatase 4 regulatory subunit 3-like central" evidence="2">
    <location>
        <begin position="86"/>
        <end position="227"/>
    </location>
</feature>
<feature type="region of interest" description="Disordered" evidence="1">
    <location>
        <begin position="1395"/>
        <end position="1469"/>
    </location>
</feature>
<feature type="compositionally biased region" description="Low complexity" evidence="1">
    <location>
        <begin position="1407"/>
        <end position="1428"/>
    </location>
</feature>
<sequence>MKWRVKLSKATDPTQWNTLGIGWIELQGTSIIINLDPDTSQTGTLNYRIDFKSQVDKLSTSGASNSNSPEFAEAADKYASEVFTSIVSLLEINDPVLISYIFTQPVLLIRVIGCLEYDPQFKVVTQHREFLKSGIRFVEVIPFNSPGVLALVHENYILQYLLDVVLINYLSDACMNSLNLRIRKNYTIILHHITSVPNKTHKTMMETLLDTIHTFAQEHVEKVNGITLDVYMGYFKELCEVWTLCQQPTQTPQLGTDIAGDTAVLVKLIRTRNCLADLELILRHLHVGQKNVKDLNKGMRIQMMDIILRLLSRASTSRSLLSPAQAATSIHTSFIDLFFTHFIKVITDPILILQTHIDKTDLLHQIKARRSQRKRIQSLISNGTTFQHFLLKSIDKASITVPMLICPMIDNCECCKTDCTLYTSYSSFSVLFTCVRELLIVFPDETLNFFTHTLFLQRSILLLFSKATRLRSPSAAIYILEILRSVIDVALSKPILEGTELLSSLIKDTTSQPTPLPNLLFVLCLYLSDSITGKDGEVHVSNEMLFRDNLYISCALNNLGSILPQQKSSQEEQQETHHLPALSKAIAESHTPFYSNSASHFITQWLIDPILSCHKHSKLFSSLGVSGSTSNKSKDSVDRTEDSNSIFYPTAEDVNGVITNLCRYDLVQRVIVELAENSASSQYDLNKVMEIITTKTAESIDNSSRNMSIHSIRQLDYPFTEGAFSSPHMAVQESDNEDFDEMDEEEDEDEVIEDNAKSQIAQKLPTLIDLQQGLIPESFDIPSDNQLPPQIDATPISETPPSASLNNSYDPSTFDSSHVDVIGQETPRSTAQIVHAPIKQSTSLVSFNSSFGSFTFINHEDANLSSPSLATMVMKKKGRQGSRLRKRRAKTGSLSDMKQIQRKMHHISPLLASTSPSTDLLPESVQLSSSRSQSKLFLKNPSIGSQHSLQPSLSSSILPVVTRANFVNDLTISEIGSVGGITTSPTAASQSPNVARSSDSLDSRSFSYASSPGTGTFEMSPSMSTTLKGSPQSWSSQPHDVHLTRSQSMALTGFGPLSVHTPSQTTAHSYSTLYPDPPPLTQKHSPLTQKHSPLTQKHSPLTQKHSPLTQKHSPLTQKHSPLTQKHSPLTQKHSPLTQKHSPLTQKHSPLTQKHSPLTQKHSPLTQKHSPLTQKHSPLTQKHSPLTQKHSPLTQKHSPLTQKHSPLTQKHSPLTQKHSPLTQKHSPLTQKHSPLTQKHSPLTQKHSPLTQKHSPLTQKHSPLTQKHSPLTQKHSPSTTPKQLLTSFMTTNESSSPTSSWSPGNSPTQQSRVSQPSNHPLSNPQHPSLVRSVSFFESSLNRSNAPNSPSIVRFVPTLTRKSSFCDPPRCVDARPTKIESGLTTSSFLAEIDIDSDQDHVESTEDVDSSSDSSSLIEHFSSSSSLSSSDSLDADESSTDEDDIDKAPNSPSLPTIYPNQYLPDILSAPKPL</sequence>
<feature type="compositionally biased region" description="Low complexity" evidence="1">
    <location>
        <begin position="1288"/>
        <end position="1306"/>
    </location>
</feature>
<feature type="compositionally biased region" description="Polar residues" evidence="1">
    <location>
        <begin position="980"/>
        <end position="994"/>
    </location>
</feature>
<reference evidence="3 4" key="1">
    <citation type="journal article" date="2022" name="bioRxiv">
        <title>Genomics of Preaxostyla Flagellates Illuminates Evolutionary Transitions and the Path Towards Mitochondrial Loss.</title>
        <authorList>
            <person name="Novak L.V.F."/>
            <person name="Treitli S.C."/>
            <person name="Pyrih J."/>
            <person name="Halakuc P."/>
            <person name="Pipaliya S.V."/>
            <person name="Vacek V."/>
            <person name="Brzon O."/>
            <person name="Soukal P."/>
            <person name="Eme L."/>
            <person name="Dacks J.B."/>
            <person name="Karnkowska A."/>
            <person name="Elias M."/>
            <person name="Hampl V."/>
        </authorList>
    </citation>
    <scope>NUCLEOTIDE SEQUENCE [LARGE SCALE GENOMIC DNA]</scope>
    <source>
        <strain evidence="3">NAU3</strain>
        <tissue evidence="3">Gut</tissue>
    </source>
</reference>
<organism evidence="3 4">
    <name type="scientific">Blattamonas nauphoetae</name>
    <dbReference type="NCBI Taxonomy" id="2049346"/>
    <lineage>
        <taxon>Eukaryota</taxon>
        <taxon>Metamonada</taxon>
        <taxon>Preaxostyla</taxon>
        <taxon>Oxymonadida</taxon>
        <taxon>Blattamonas</taxon>
    </lineage>
</organism>
<name>A0ABQ9XXB3_9EUKA</name>
<gene>
    <name evidence="3" type="ORF">BLNAU_8913</name>
</gene>
<dbReference type="InterPro" id="IPR006887">
    <property type="entry name" value="P4R3-like_central_dom"/>
</dbReference>
<feature type="region of interest" description="Disordered" evidence="1">
    <location>
        <begin position="978"/>
        <end position="1041"/>
    </location>
</feature>
<dbReference type="Pfam" id="PF04802">
    <property type="entry name" value="PP4R3"/>
    <property type="match status" value="1"/>
</dbReference>
<dbReference type="PANTHER" id="PTHR43907">
    <property type="entry name" value="SLEI FAMILY PROTEIN"/>
    <property type="match status" value="1"/>
</dbReference>